<sequence>MSVSLRIAAALAACLFSTVSLADTTIEAVGTCLTDSTTGKDRKDLIKWIFVAVSKHPELSELSSVTPEVEETVNRRLGELFTRLVAQDCPTEIAAMVKTHGPSSLSQPFEVLGKVAMQELMTHPNVAASLAALDRYVDQSRLEPVLQGK</sequence>
<gene>
    <name evidence="2" type="ORF">I596_2919</name>
</gene>
<proteinExistence type="predicted"/>
<dbReference type="OrthoDB" id="5508986at2"/>
<dbReference type="Proteomes" id="UP000076830">
    <property type="component" value="Chromosome"/>
</dbReference>
<dbReference type="STRING" id="1300342.I596_2919"/>
<protein>
    <recommendedName>
        <fullName evidence="4">Secreted protein</fullName>
    </recommendedName>
</protein>
<keyword evidence="1" id="KW-0732">Signal</keyword>
<feature type="signal peptide" evidence="1">
    <location>
        <begin position="1"/>
        <end position="22"/>
    </location>
</feature>
<accession>A0A167H4R6</accession>
<feature type="chain" id="PRO_5007887392" description="Secreted protein" evidence="1">
    <location>
        <begin position="23"/>
        <end position="149"/>
    </location>
</feature>
<evidence type="ECO:0000256" key="1">
    <source>
        <dbReference type="SAM" id="SignalP"/>
    </source>
</evidence>
<evidence type="ECO:0008006" key="4">
    <source>
        <dbReference type="Google" id="ProtNLM"/>
    </source>
</evidence>
<dbReference type="RefSeq" id="WP_067649040.1">
    <property type="nucleotide sequence ID" value="NZ_CP015249.1"/>
</dbReference>
<dbReference type="AlphaFoldDB" id="A0A167H4R6"/>
<name>A0A167H4R6_9GAMM</name>
<dbReference type="KEGG" id="dko:I596_2919"/>
<reference evidence="2 3" key="1">
    <citation type="submission" date="2016-04" db="EMBL/GenBank/DDBJ databases">
        <title>Complete genome sequence of Dokdonella koreensis DS-123T.</title>
        <authorList>
            <person name="Kim J.F."/>
            <person name="Lee H."/>
            <person name="Kwak M.-J."/>
        </authorList>
    </citation>
    <scope>NUCLEOTIDE SEQUENCE [LARGE SCALE GENOMIC DNA]</scope>
    <source>
        <strain evidence="2 3">DS-123</strain>
    </source>
</reference>
<evidence type="ECO:0000313" key="3">
    <source>
        <dbReference type="Proteomes" id="UP000076830"/>
    </source>
</evidence>
<keyword evidence="3" id="KW-1185">Reference proteome</keyword>
<evidence type="ECO:0000313" key="2">
    <source>
        <dbReference type="EMBL" id="ANB18912.1"/>
    </source>
</evidence>
<dbReference type="EMBL" id="CP015249">
    <property type="protein sequence ID" value="ANB18912.1"/>
    <property type="molecule type" value="Genomic_DNA"/>
</dbReference>
<organism evidence="2 3">
    <name type="scientific">Dokdonella koreensis DS-123</name>
    <dbReference type="NCBI Taxonomy" id="1300342"/>
    <lineage>
        <taxon>Bacteria</taxon>
        <taxon>Pseudomonadati</taxon>
        <taxon>Pseudomonadota</taxon>
        <taxon>Gammaproteobacteria</taxon>
        <taxon>Lysobacterales</taxon>
        <taxon>Rhodanobacteraceae</taxon>
        <taxon>Dokdonella</taxon>
    </lineage>
</organism>